<dbReference type="GO" id="GO:0003723">
    <property type="term" value="F:RNA binding"/>
    <property type="evidence" value="ECO:0007669"/>
    <property type="project" value="UniProtKB-KW"/>
</dbReference>
<dbReference type="InterPro" id="IPR001584">
    <property type="entry name" value="Integrase_cat-core"/>
</dbReference>
<dbReference type="PANTHER" id="PTHR37984">
    <property type="entry name" value="PROTEIN CBG26694"/>
    <property type="match status" value="1"/>
</dbReference>
<keyword evidence="4" id="KW-1185">Reference proteome</keyword>
<dbReference type="Proteomes" id="UP000765509">
    <property type="component" value="Unassembled WGS sequence"/>
</dbReference>
<evidence type="ECO:0000256" key="1">
    <source>
        <dbReference type="ARBA" id="ARBA00022884"/>
    </source>
</evidence>
<proteinExistence type="predicted"/>
<reference evidence="3" key="1">
    <citation type="submission" date="2021-03" db="EMBL/GenBank/DDBJ databases">
        <title>Draft genome sequence of rust myrtle Austropuccinia psidii MF-1, a brazilian biotype.</title>
        <authorList>
            <person name="Quecine M.C."/>
            <person name="Pachon D.M.R."/>
            <person name="Bonatelli M.L."/>
            <person name="Correr F.H."/>
            <person name="Franceschini L.M."/>
            <person name="Leite T.F."/>
            <person name="Margarido G.R.A."/>
            <person name="Almeida C.A."/>
            <person name="Ferrarezi J.A."/>
            <person name="Labate C.A."/>
        </authorList>
    </citation>
    <scope>NUCLEOTIDE SEQUENCE</scope>
    <source>
        <strain evidence="3">MF-1</strain>
    </source>
</reference>
<comment type="caution">
    <text evidence="3">The sequence shown here is derived from an EMBL/GenBank/DDBJ whole genome shotgun (WGS) entry which is preliminary data.</text>
</comment>
<evidence type="ECO:0000313" key="3">
    <source>
        <dbReference type="EMBL" id="MBW0537552.1"/>
    </source>
</evidence>
<organism evidence="3 4">
    <name type="scientific">Austropuccinia psidii MF-1</name>
    <dbReference type="NCBI Taxonomy" id="1389203"/>
    <lineage>
        <taxon>Eukaryota</taxon>
        <taxon>Fungi</taxon>
        <taxon>Dikarya</taxon>
        <taxon>Basidiomycota</taxon>
        <taxon>Pucciniomycotina</taxon>
        <taxon>Pucciniomycetes</taxon>
        <taxon>Pucciniales</taxon>
        <taxon>Sphaerophragmiaceae</taxon>
        <taxon>Austropuccinia</taxon>
    </lineage>
</organism>
<evidence type="ECO:0000259" key="2">
    <source>
        <dbReference type="PROSITE" id="PS50994"/>
    </source>
</evidence>
<dbReference type="GO" id="GO:0015074">
    <property type="term" value="P:DNA integration"/>
    <property type="evidence" value="ECO:0007669"/>
    <property type="project" value="InterPro"/>
</dbReference>
<dbReference type="InterPro" id="IPR036397">
    <property type="entry name" value="RNaseH_sf"/>
</dbReference>
<dbReference type="EMBL" id="AVOT02042164">
    <property type="protein sequence ID" value="MBW0537552.1"/>
    <property type="molecule type" value="Genomic_DNA"/>
</dbReference>
<keyword evidence="1" id="KW-0694">RNA-binding</keyword>
<dbReference type="PROSITE" id="PS50994">
    <property type="entry name" value="INTEGRASE"/>
    <property type="match status" value="1"/>
</dbReference>
<feature type="domain" description="Integrase catalytic" evidence="2">
    <location>
        <begin position="3"/>
        <end position="121"/>
    </location>
</feature>
<dbReference type="SUPFAM" id="SSF53098">
    <property type="entry name" value="Ribonuclease H-like"/>
    <property type="match status" value="1"/>
</dbReference>
<dbReference type="OrthoDB" id="5592268at2759"/>
<sequence length="121" mass="14060">MIKLQEPSRYWETVHMYWVTCLPPGGDRSYNFCLVIVERVSNTPIFLPCHKDDTAMNTALLICNRVVSWTGIFINIFSDRDPNFTSELWKNLHQIFGTKLSFSTAYHLQTDGLAERMIQTL</sequence>
<dbReference type="InterPro" id="IPR050951">
    <property type="entry name" value="Retrovirus_Pol_polyprotein"/>
</dbReference>
<dbReference type="GO" id="GO:0005634">
    <property type="term" value="C:nucleus"/>
    <property type="evidence" value="ECO:0007669"/>
    <property type="project" value="UniProtKB-ARBA"/>
</dbReference>
<name>A0A9Q3IEI7_9BASI</name>
<gene>
    <name evidence="3" type="ORF">O181_077267</name>
</gene>
<accession>A0A9Q3IEI7</accession>
<dbReference type="InterPro" id="IPR012337">
    <property type="entry name" value="RNaseH-like_sf"/>
</dbReference>
<evidence type="ECO:0000313" key="4">
    <source>
        <dbReference type="Proteomes" id="UP000765509"/>
    </source>
</evidence>
<dbReference type="Gene3D" id="3.30.420.10">
    <property type="entry name" value="Ribonuclease H-like superfamily/Ribonuclease H"/>
    <property type="match status" value="1"/>
</dbReference>
<protein>
    <recommendedName>
        <fullName evidence="2">Integrase catalytic domain-containing protein</fullName>
    </recommendedName>
</protein>
<dbReference type="AlphaFoldDB" id="A0A9Q3IEI7"/>
<dbReference type="PANTHER" id="PTHR37984:SF5">
    <property type="entry name" value="PROTEIN NYNRIN-LIKE"/>
    <property type="match status" value="1"/>
</dbReference>